<organism evidence="2 3">
    <name type="scientific">Pseudooceanicola atlanticus</name>
    <dbReference type="NCBI Taxonomy" id="1461694"/>
    <lineage>
        <taxon>Bacteria</taxon>
        <taxon>Pseudomonadati</taxon>
        <taxon>Pseudomonadota</taxon>
        <taxon>Alphaproteobacteria</taxon>
        <taxon>Rhodobacterales</taxon>
        <taxon>Paracoccaceae</taxon>
        <taxon>Pseudooceanicola</taxon>
    </lineage>
</organism>
<evidence type="ECO:0000313" key="2">
    <source>
        <dbReference type="EMBL" id="KGM49322.1"/>
    </source>
</evidence>
<gene>
    <name evidence="2" type="ORF">ATO9_04635</name>
</gene>
<dbReference type="RefSeq" id="WP_202902107.1">
    <property type="nucleotide sequence ID" value="NZ_AQQX01000002.1"/>
</dbReference>
<accession>A0A0A0EJK5</accession>
<dbReference type="eggNOG" id="ENOG502ZC7S">
    <property type="taxonomic scope" value="Bacteria"/>
</dbReference>
<sequence length="270" mass="29099">MIEGARRLSSRPSRRSARRALRAAARVAAVAGALWPAVLAMAQGGQTDPIIRAQYGEPTARYAHGVLGDALEWGTLELSVDTCPGCAALRLARRVIRLPETRVFEDLSPRIVEIDASGRRAALVVESDLRQGARMALYDGGGLIAATPFIGQSNRWLAPIGAGDLDGDGAVEFAYIDRPHLAKTLRIWRFEDGALREVATLPGLTNHRIGWDHIPGGLRDCGAGPELIVASGDWREVRAIAWSDGTYRSRALGPYTDPSDLARALDCAFP</sequence>
<feature type="signal peptide" evidence="1">
    <location>
        <begin position="1"/>
        <end position="42"/>
    </location>
</feature>
<dbReference type="EMBL" id="AQQX01000002">
    <property type="protein sequence ID" value="KGM49322.1"/>
    <property type="molecule type" value="Genomic_DNA"/>
</dbReference>
<dbReference type="AlphaFoldDB" id="A0A0A0EJK5"/>
<dbReference type="Proteomes" id="UP000030004">
    <property type="component" value="Unassembled WGS sequence"/>
</dbReference>
<name>A0A0A0EJK5_9RHOB</name>
<evidence type="ECO:0000256" key="1">
    <source>
        <dbReference type="SAM" id="SignalP"/>
    </source>
</evidence>
<comment type="caution">
    <text evidence="2">The sequence shown here is derived from an EMBL/GenBank/DDBJ whole genome shotgun (WGS) entry which is preliminary data.</text>
</comment>
<evidence type="ECO:0000313" key="3">
    <source>
        <dbReference type="Proteomes" id="UP000030004"/>
    </source>
</evidence>
<protein>
    <recommendedName>
        <fullName evidence="4">Integrin</fullName>
    </recommendedName>
</protein>
<dbReference type="STRING" id="1461694.ATO9_04635"/>
<reference evidence="2 3" key="1">
    <citation type="journal article" date="2015" name="Antonie Van Leeuwenhoek">
        <title>Pseudooceanicola atlanticus gen. nov. sp. nov., isolated from surface seawater of the Atlantic Ocean and reclassification of Oceanicola batsensis, Oceanicola marinus, Oceanicola nitratireducens, Oceanicola nanhaiensis, Oceanicola antarcticus and Oceanicola flagellatus, as Pseudooceanicola batsensis comb. nov., Pseudooceanicola marinus comb. nov., Pseudooceanicola nitratireducens comb. nov., Pseudooceanicola nanhaiensis comb. nov., Pseudooceanicola antarcticus comb. nov., and Pseudooceanicola flagellatus comb. nov.</title>
        <authorList>
            <person name="Lai Q."/>
            <person name="Li G."/>
            <person name="Liu X."/>
            <person name="Du Y."/>
            <person name="Sun F."/>
            <person name="Shao Z."/>
        </authorList>
    </citation>
    <scope>NUCLEOTIDE SEQUENCE [LARGE SCALE GENOMIC DNA]</scope>
    <source>
        <strain evidence="2 3">22II-s11g</strain>
    </source>
</reference>
<feature type="chain" id="PRO_5001961592" description="Integrin" evidence="1">
    <location>
        <begin position="43"/>
        <end position="270"/>
    </location>
</feature>
<keyword evidence="3" id="KW-1185">Reference proteome</keyword>
<evidence type="ECO:0008006" key="4">
    <source>
        <dbReference type="Google" id="ProtNLM"/>
    </source>
</evidence>
<proteinExistence type="predicted"/>
<keyword evidence="1" id="KW-0732">Signal</keyword>